<organism evidence="1">
    <name type="scientific">uncultured Caudovirales phage</name>
    <dbReference type="NCBI Taxonomy" id="2100421"/>
    <lineage>
        <taxon>Viruses</taxon>
        <taxon>Duplodnaviria</taxon>
        <taxon>Heunggongvirae</taxon>
        <taxon>Uroviricota</taxon>
        <taxon>Caudoviricetes</taxon>
        <taxon>Peduoviridae</taxon>
        <taxon>Maltschvirus</taxon>
        <taxon>Maltschvirus maltsch</taxon>
    </lineage>
</organism>
<reference evidence="1" key="1">
    <citation type="submission" date="2020-05" db="EMBL/GenBank/DDBJ databases">
        <authorList>
            <person name="Chiriac C."/>
            <person name="Salcher M."/>
            <person name="Ghai R."/>
            <person name="Kavagutti S V."/>
        </authorList>
    </citation>
    <scope>NUCLEOTIDE SEQUENCE</scope>
</reference>
<sequence>MSYNGSGTFNINSAGQPVVTGTVITSTAFNALTSDLANGLTTALTKDGQTTPTANIPMGNFKITGLAAGTAVADAVRLSQLQNGSTTSYITVTGTDTITGTVTPTLTAYATGQQFSFVVAATNTAAVTLNVDGIGAKAVTRTGSVALVAGDMVTGQVVIVEYDGTRFQLLNGNSFTNLKASGTLSVTGVATLGNGAILGTPASGTVTNLTGTASININGTVGATTPAAGAFTTFAATGVSTFDAGTALLPSITTTGDLNTGVYFPAADTVGITTGGTQRGAFS</sequence>
<proteinExistence type="predicted"/>
<name>A0A6J7XE48_9CAUD</name>
<feature type="non-terminal residue" evidence="1">
    <location>
        <position position="283"/>
    </location>
</feature>
<protein>
    <submittedName>
        <fullName evidence="1">Uncharacterized protein</fullName>
    </submittedName>
</protein>
<evidence type="ECO:0000313" key="1">
    <source>
        <dbReference type="EMBL" id="CAB5229176.1"/>
    </source>
</evidence>
<gene>
    <name evidence="1" type="ORF">UFOVP1556_1</name>
</gene>
<dbReference type="EMBL" id="LR798400">
    <property type="protein sequence ID" value="CAB5229176.1"/>
    <property type="molecule type" value="Genomic_DNA"/>
</dbReference>
<accession>A0A6J7XE48</accession>